<evidence type="ECO:0000313" key="7">
    <source>
        <dbReference type="Proteomes" id="UP001174677"/>
    </source>
</evidence>
<reference evidence="6" key="1">
    <citation type="journal article" date="2023" name="Plant Biotechnol. J.">
        <title>Chromosome-level wild Hevea brasiliensis genome provides new tools for genomic-assisted breeding and valuable loci to elevate rubber yield.</title>
        <authorList>
            <person name="Cheng H."/>
            <person name="Song X."/>
            <person name="Hu Y."/>
            <person name="Wu T."/>
            <person name="Yang Q."/>
            <person name="An Z."/>
            <person name="Feng S."/>
            <person name="Deng Z."/>
            <person name="Wu W."/>
            <person name="Zeng X."/>
            <person name="Tu M."/>
            <person name="Wang X."/>
            <person name="Huang H."/>
        </authorList>
    </citation>
    <scope>NUCLEOTIDE SEQUENCE</scope>
    <source>
        <strain evidence="6">MT/VB/25A 57/8</strain>
    </source>
</reference>
<dbReference type="Proteomes" id="UP001174677">
    <property type="component" value="Chromosome 9"/>
</dbReference>
<dbReference type="Pfam" id="PF02365">
    <property type="entry name" value="NAM"/>
    <property type="match status" value="1"/>
</dbReference>
<organism evidence="6 7">
    <name type="scientific">Hevea brasiliensis</name>
    <name type="common">Para rubber tree</name>
    <name type="synonym">Siphonia brasiliensis</name>
    <dbReference type="NCBI Taxonomy" id="3981"/>
    <lineage>
        <taxon>Eukaryota</taxon>
        <taxon>Viridiplantae</taxon>
        <taxon>Streptophyta</taxon>
        <taxon>Embryophyta</taxon>
        <taxon>Tracheophyta</taxon>
        <taxon>Spermatophyta</taxon>
        <taxon>Magnoliopsida</taxon>
        <taxon>eudicotyledons</taxon>
        <taxon>Gunneridae</taxon>
        <taxon>Pentapetalae</taxon>
        <taxon>rosids</taxon>
        <taxon>fabids</taxon>
        <taxon>Malpighiales</taxon>
        <taxon>Euphorbiaceae</taxon>
        <taxon>Crotonoideae</taxon>
        <taxon>Micrandreae</taxon>
        <taxon>Hevea</taxon>
    </lineage>
</organism>
<evidence type="ECO:0000256" key="2">
    <source>
        <dbReference type="ARBA" id="ARBA00023125"/>
    </source>
</evidence>
<keyword evidence="4" id="KW-0539">Nucleus</keyword>
<proteinExistence type="predicted"/>
<dbReference type="PROSITE" id="PS51005">
    <property type="entry name" value="NAC"/>
    <property type="match status" value="1"/>
</dbReference>
<evidence type="ECO:0000256" key="1">
    <source>
        <dbReference type="ARBA" id="ARBA00023015"/>
    </source>
</evidence>
<keyword evidence="1" id="KW-0805">Transcription regulation</keyword>
<comment type="caution">
    <text evidence="6">The sequence shown here is derived from an EMBL/GenBank/DDBJ whole genome shotgun (WGS) entry which is preliminary data.</text>
</comment>
<dbReference type="SUPFAM" id="SSF101941">
    <property type="entry name" value="NAC domain"/>
    <property type="match status" value="1"/>
</dbReference>
<dbReference type="PANTHER" id="PTHR31744:SF77">
    <property type="entry name" value="PROTEIN FEZ"/>
    <property type="match status" value="1"/>
</dbReference>
<keyword evidence="7" id="KW-1185">Reference proteome</keyword>
<feature type="domain" description="NAC" evidence="5">
    <location>
        <begin position="14"/>
        <end position="174"/>
    </location>
</feature>
<dbReference type="PANTHER" id="PTHR31744">
    <property type="entry name" value="PROTEIN CUP-SHAPED COTYLEDON 2-RELATED"/>
    <property type="match status" value="1"/>
</dbReference>
<evidence type="ECO:0000256" key="4">
    <source>
        <dbReference type="ARBA" id="ARBA00023242"/>
    </source>
</evidence>
<gene>
    <name evidence="6" type="ORF">P3X46_015462</name>
</gene>
<protein>
    <recommendedName>
        <fullName evidence="5">NAC domain-containing protein</fullName>
    </recommendedName>
</protein>
<dbReference type="InterPro" id="IPR003441">
    <property type="entry name" value="NAC-dom"/>
</dbReference>
<dbReference type="EMBL" id="JARPOI010000009">
    <property type="protein sequence ID" value="KAJ9172195.1"/>
    <property type="molecule type" value="Genomic_DNA"/>
</dbReference>
<name>A0ABQ9LZA9_HEVBR</name>
<dbReference type="InterPro" id="IPR036093">
    <property type="entry name" value="NAC_dom_sf"/>
</dbReference>
<evidence type="ECO:0000313" key="6">
    <source>
        <dbReference type="EMBL" id="KAJ9172195.1"/>
    </source>
</evidence>
<evidence type="ECO:0000259" key="5">
    <source>
        <dbReference type="PROSITE" id="PS51005"/>
    </source>
</evidence>
<evidence type="ECO:0000256" key="3">
    <source>
        <dbReference type="ARBA" id="ARBA00023163"/>
    </source>
</evidence>
<keyword evidence="2" id="KW-0238">DNA-binding</keyword>
<sequence length="419" mass="47135">MDDRNDVDKIDEVMLPGFRFHPTDEELVGFYLKRKIQQRPLSIEPIIIKQLDIYKYDPWDLPKLATTGEKEWYFYCPRDRKYRNSARPNRVTVAGFWKATGTDRPIYSSEGNKCIGLKKSLVFYKGRAAKGIKTDWMMHEFRLPSLTDSVQARRFIDKAIPANDSWAICRIFKKTNSTAQRALSHSWVSPLPEPSAFSLLAKGSQTSSHEDMPLTTETSSGIQLNYNNHEIQAYQKNHEIQHSSVTFSPSDFSTYKPMNNNDNNPLPSKPSQLPISNGDLTGNFFFSPLETLAPAAKCTVDVSSVLLNMSSSMFGDFGDNHKVATESSTNFAGPQEHWNGFSLTCLPQVTQVNAGDNASIKNPHATHFDDQWETVRSIGFPFSLPVSVGDAWKPNLLWDSSSCTSEKSTSFATANCHSY</sequence>
<dbReference type="Gene3D" id="2.170.150.80">
    <property type="entry name" value="NAC domain"/>
    <property type="match status" value="1"/>
</dbReference>
<keyword evidence="3" id="KW-0804">Transcription</keyword>
<accession>A0ABQ9LZA9</accession>